<dbReference type="Proteomes" id="UP000596427">
    <property type="component" value="Chromosome"/>
</dbReference>
<evidence type="ECO:0000313" key="2">
    <source>
        <dbReference type="EMBL" id="QRG09039.1"/>
    </source>
</evidence>
<reference evidence="2 3" key="1">
    <citation type="submission" date="2020-10" db="EMBL/GenBank/DDBJ databases">
        <title>Degradation of 1,4-Dioxane by Xanthobacter sp. YN2, via a Novel Group-2 Soluble Di-Iron Monooxygenase.</title>
        <authorList>
            <person name="Ma F."/>
            <person name="Wang Y."/>
            <person name="Yang J."/>
            <person name="Guo H."/>
            <person name="Su D."/>
            <person name="Yu L."/>
        </authorList>
    </citation>
    <scope>NUCLEOTIDE SEQUENCE [LARGE SCALE GENOMIC DNA]</scope>
    <source>
        <strain evidence="2 3">YN2</strain>
    </source>
</reference>
<dbReference type="PRINTS" id="PR00598">
    <property type="entry name" value="HTHMARR"/>
</dbReference>
<dbReference type="SUPFAM" id="SSF46785">
    <property type="entry name" value="Winged helix' DNA-binding domain"/>
    <property type="match status" value="1"/>
</dbReference>
<dbReference type="GO" id="GO:0006950">
    <property type="term" value="P:response to stress"/>
    <property type="evidence" value="ECO:0007669"/>
    <property type="project" value="TreeGrafter"/>
</dbReference>
<dbReference type="SMART" id="SM00347">
    <property type="entry name" value="HTH_MARR"/>
    <property type="match status" value="1"/>
</dbReference>
<protein>
    <submittedName>
        <fullName evidence="2">MarR family transcriptional regulator</fullName>
    </submittedName>
</protein>
<dbReference type="InterPro" id="IPR039422">
    <property type="entry name" value="MarR/SlyA-like"/>
</dbReference>
<dbReference type="EMBL" id="CP063362">
    <property type="protein sequence ID" value="QRG09039.1"/>
    <property type="molecule type" value="Genomic_DNA"/>
</dbReference>
<evidence type="ECO:0000313" key="3">
    <source>
        <dbReference type="Proteomes" id="UP000596427"/>
    </source>
</evidence>
<name>A0A974SL84_9HYPH</name>
<sequence length="157" mass="17909">MSRRTSPLEPDRFEVANRLFFRLYQSSNLMHKNGTRYMGDFGATTQQWAVLGALTRPLVREKGMSVKDLIEFLLLSRQNLTAVLDRLEARGWVERVKDPEDGRSRLIQLTPEGNRTWDAMQTSIAAFYAAALASFSAAEQLQLYVLLDRLKDGLNEV</sequence>
<dbReference type="PANTHER" id="PTHR33164">
    <property type="entry name" value="TRANSCRIPTIONAL REGULATOR, MARR FAMILY"/>
    <property type="match status" value="1"/>
</dbReference>
<organism evidence="2 3">
    <name type="scientific">Xanthobacter dioxanivorans</name>
    <dbReference type="NCBI Taxonomy" id="2528964"/>
    <lineage>
        <taxon>Bacteria</taxon>
        <taxon>Pseudomonadati</taxon>
        <taxon>Pseudomonadota</taxon>
        <taxon>Alphaproteobacteria</taxon>
        <taxon>Hyphomicrobiales</taxon>
        <taxon>Xanthobacteraceae</taxon>
        <taxon>Xanthobacter</taxon>
    </lineage>
</organism>
<feature type="domain" description="HTH marR-type" evidence="1">
    <location>
        <begin position="16"/>
        <end position="152"/>
    </location>
</feature>
<dbReference type="InterPro" id="IPR000835">
    <property type="entry name" value="HTH_MarR-typ"/>
</dbReference>
<dbReference type="Pfam" id="PF12802">
    <property type="entry name" value="MarR_2"/>
    <property type="match status" value="1"/>
</dbReference>
<dbReference type="InterPro" id="IPR036388">
    <property type="entry name" value="WH-like_DNA-bd_sf"/>
</dbReference>
<proteinExistence type="predicted"/>
<dbReference type="GO" id="GO:0003700">
    <property type="term" value="F:DNA-binding transcription factor activity"/>
    <property type="evidence" value="ECO:0007669"/>
    <property type="project" value="InterPro"/>
</dbReference>
<dbReference type="PROSITE" id="PS50995">
    <property type="entry name" value="HTH_MARR_2"/>
    <property type="match status" value="1"/>
</dbReference>
<dbReference type="RefSeq" id="WP_203195957.1">
    <property type="nucleotide sequence ID" value="NZ_CP063362.1"/>
</dbReference>
<keyword evidence="3" id="KW-1185">Reference proteome</keyword>
<dbReference type="KEGG" id="xdi:EZH22_12660"/>
<dbReference type="PANTHER" id="PTHR33164:SF43">
    <property type="entry name" value="HTH-TYPE TRANSCRIPTIONAL REPRESSOR YETL"/>
    <property type="match status" value="1"/>
</dbReference>
<dbReference type="Gene3D" id="1.10.10.10">
    <property type="entry name" value="Winged helix-like DNA-binding domain superfamily/Winged helix DNA-binding domain"/>
    <property type="match status" value="1"/>
</dbReference>
<accession>A0A974SL84</accession>
<evidence type="ECO:0000259" key="1">
    <source>
        <dbReference type="PROSITE" id="PS50995"/>
    </source>
</evidence>
<dbReference type="AlphaFoldDB" id="A0A974SL84"/>
<gene>
    <name evidence="2" type="ORF">EZH22_12660</name>
</gene>
<dbReference type="InterPro" id="IPR036390">
    <property type="entry name" value="WH_DNA-bd_sf"/>
</dbReference>